<organism evidence="3 4">
    <name type="scientific">Glomus cerebriforme</name>
    <dbReference type="NCBI Taxonomy" id="658196"/>
    <lineage>
        <taxon>Eukaryota</taxon>
        <taxon>Fungi</taxon>
        <taxon>Fungi incertae sedis</taxon>
        <taxon>Mucoromycota</taxon>
        <taxon>Glomeromycotina</taxon>
        <taxon>Glomeromycetes</taxon>
        <taxon>Glomerales</taxon>
        <taxon>Glomeraceae</taxon>
        <taxon>Glomus</taxon>
    </lineage>
</organism>
<dbReference type="InterPro" id="IPR029069">
    <property type="entry name" value="HotDog_dom_sf"/>
</dbReference>
<evidence type="ECO:0000313" key="4">
    <source>
        <dbReference type="Proteomes" id="UP000265703"/>
    </source>
</evidence>
<gene>
    <name evidence="3" type="ORF">C1645_750805</name>
</gene>
<protein>
    <submittedName>
        <fullName evidence="3">Thioesterase-like superfamily-domain-containing protein</fullName>
    </submittedName>
</protein>
<dbReference type="InterPro" id="IPR042171">
    <property type="entry name" value="Acyl-CoA_hotdog"/>
</dbReference>
<dbReference type="InterPro" id="IPR049450">
    <property type="entry name" value="ACOT8-like_C"/>
</dbReference>
<feature type="domain" description="Acyl-CoA thioesterase-like N-terminal HotDog" evidence="1">
    <location>
        <begin position="36"/>
        <end position="105"/>
    </location>
</feature>
<dbReference type="EMBL" id="QKYT01000020">
    <property type="protein sequence ID" value="RIA98173.1"/>
    <property type="molecule type" value="Genomic_DNA"/>
</dbReference>
<keyword evidence="4" id="KW-1185">Reference proteome</keyword>
<dbReference type="Pfam" id="PF20789">
    <property type="entry name" value="4HBT_3C"/>
    <property type="match status" value="1"/>
</dbReference>
<dbReference type="OrthoDB" id="2532955at2759"/>
<reference evidence="3 4" key="1">
    <citation type="submission" date="2018-06" db="EMBL/GenBank/DDBJ databases">
        <title>Comparative genomics reveals the genomic features of Rhizophagus irregularis, R. cerebriforme, R. diaphanum and Gigaspora rosea, and their symbiotic lifestyle signature.</title>
        <authorList>
            <person name="Morin E."/>
            <person name="San Clemente H."/>
            <person name="Chen E.C.H."/>
            <person name="De La Providencia I."/>
            <person name="Hainaut M."/>
            <person name="Kuo A."/>
            <person name="Kohler A."/>
            <person name="Murat C."/>
            <person name="Tang N."/>
            <person name="Roy S."/>
            <person name="Loubradou J."/>
            <person name="Henrissat B."/>
            <person name="Grigoriev I.V."/>
            <person name="Corradi N."/>
            <person name="Roux C."/>
            <person name="Martin F.M."/>
        </authorList>
    </citation>
    <scope>NUCLEOTIDE SEQUENCE [LARGE SCALE GENOMIC DNA]</scope>
    <source>
        <strain evidence="3 4">DAOM 227022</strain>
    </source>
</reference>
<comment type="caution">
    <text evidence="3">The sequence shown here is derived from an EMBL/GenBank/DDBJ whole genome shotgun (WGS) entry which is preliminary data.</text>
</comment>
<dbReference type="InterPro" id="IPR052389">
    <property type="entry name" value="Sec_Metab_Biosynth-Assoc"/>
</dbReference>
<dbReference type="STRING" id="658196.A0A397TIW9"/>
<dbReference type="SUPFAM" id="SSF54637">
    <property type="entry name" value="Thioesterase/thiol ester dehydrase-isomerase"/>
    <property type="match status" value="1"/>
</dbReference>
<name>A0A397TIW9_9GLOM</name>
<evidence type="ECO:0000313" key="3">
    <source>
        <dbReference type="EMBL" id="RIA98173.1"/>
    </source>
</evidence>
<feature type="domain" description="Acyl-CoA thioesterase-like C-terminal" evidence="2">
    <location>
        <begin position="178"/>
        <end position="282"/>
    </location>
</feature>
<dbReference type="AlphaFoldDB" id="A0A397TIW9"/>
<dbReference type="PANTHER" id="PTHR38110">
    <property type="entry name" value="CHROMOSOME 23, WHOLE GENOME SHOTGUN SEQUENCE"/>
    <property type="match status" value="1"/>
</dbReference>
<evidence type="ECO:0000259" key="2">
    <source>
        <dbReference type="Pfam" id="PF20789"/>
    </source>
</evidence>
<dbReference type="Gene3D" id="2.40.160.210">
    <property type="entry name" value="Acyl-CoA thioesterase, double hotdog domain"/>
    <property type="match status" value="1"/>
</dbReference>
<accession>A0A397TIW9</accession>
<dbReference type="PANTHER" id="PTHR38110:SF1">
    <property type="entry name" value="THIOESTERASE DOMAIN-CONTAINING PROTEIN"/>
    <property type="match status" value="1"/>
</dbReference>
<proteinExistence type="predicted"/>
<dbReference type="Pfam" id="PF13622">
    <property type="entry name" value="4HBT_3"/>
    <property type="match status" value="1"/>
</dbReference>
<sequence>MNETQENSLLAFDEAIKVEYKGNLEGIHLYSGYCNKDWRIGLVQHGGYLISIILNAFTHHFKNVHPHPLHISAHFLNKSMSGPCMIEINDIKPGKNHSIAYAIFKQPKNDDIEEGYIEKIHVTALFGDLNKEGGITQPYFDVIPISNKSDCELFEPNRTISTMDNHIKVLLDTPTKNLKRAEIKQWAKFSDKRRKLDLISLGLFSDLFFPGPPGHIDKEVLKGDFWYPTLTLEIQFKNIPKGQWVVSSFRSRFLQNGRNEVDGELWDEDGNLLCITRHMCLVTSWEKNVGYNKL</sequence>
<dbReference type="Proteomes" id="UP000265703">
    <property type="component" value="Unassembled WGS sequence"/>
</dbReference>
<dbReference type="InterPro" id="IPR049449">
    <property type="entry name" value="TesB_ACOT8-like_N"/>
</dbReference>
<evidence type="ECO:0000259" key="1">
    <source>
        <dbReference type="Pfam" id="PF13622"/>
    </source>
</evidence>